<sequence>MTNEEAVHRGLIVPGFRNQKNIRLLSGKADPRDIGVRAPIGSKYFRRNGSDFNKDDGGNFDWVPCCGPDAIESGATQISWDRERINFVDDDPATTVVTDADATALATAVAAAAAGDIIEVQNFVTVYDGFDFPTGINLIVRAQDGNLFNIRERNGQNYCVGLVDGSNGNTIARANFVPVANTSDGVSDETVVAGPLAGLFVKDCVFNNCAIGVDIDADGGFTGATGIIVEDCEFFDCDTPIRFVSVIGGVIRECFNQNSLIGYRVVSSQQIELVLTASVESTDVNEGDGFRIEQGSEVSMYGCSSAFNVGAGFFFGRPNGGGITTGRVSFQMINCVGHENGLSGVVVDRGSYGRVTNSIFTDNGTAVVAATDDGITAIDESMVDVRSCWFNTNVSTVGVTADATSFANDMTGNFGFTADNAGDPLYVDAAGFDFSTAGNSPVQGAGQNQADMGINPERHHRTLDDRGQHMLFSPSSQDLAFTTPGSIVTDDMLVGGETANLADNGVTIEKPTIFRRAAFQAVTAATDGGAPPDTVITFHALDNAGNIIMSRILTIDNTGGGPKFLDIPDLNAAPFMTPGSADGLMVGAGGKLAIQVTAAGGTAAPIGVNIFIGGDVPAN</sequence>
<organism evidence="1">
    <name type="scientific">marine sediment metagenome</name>
    <dbReference type="NCBI Taxonomy" id="412755"/>
    <lineage>
        <taxon>unclassified sequences</taxon>
        <taxon>metagenomes</taxon>
        <taxon>ecological metagenomes</taxon>
    </lineage>
</organism>
<evidence type="ECO:0008006" key="2">
    <source>
        <dbReference type="Google" id="ProtNLM"/>
    </source>
</evidence>
<dbReference type="SUPFAM" id="SSF51126">
    <property type="entry name" value="Pectin lyase-like"/>
    <property type="match status" value="1"/>
</dbReference>
<reference evidence="1" key="1">
    <citation type="journal article" date="2015" name="Nature">
        <title>Complex archaea that bridge the gap between prokaryotes and eukaryotes.</title>
        <authorList>
            <person name="Spang A."/>
            <person name="Saw J.H."/>
            <person name="Jorgensen S.L."/>
            <person name="Zaremba-Niedzwiedzka K."/>
            <person name="Martijn J."/>
            <person name="Lind A.E."/>
            <person name="van Eijk R."/>
            <person name="Schleper C."/>
            <person name="Guy L."/>
            <person name="Ettema T.J."/>
        </authorList>
    </citation>
    <scope>NUCLEOTIDE SEQUENCE</scope>
</reference>
<dbReference type="EMBL" id="LAZR01004380">
    <property type="protein sequence ID" value="KKN09145.1"/>
    <property type="molecule type" value="Genomic_DNA"/>
</dbReference>
<dbReference type="AlphaFoldDB" id="A0A0F9MPB1"/>
<protein>
    <recommendedName>
        <fullName evidence="2">Right handed beta helix domain-containing protein</fullName>
    </recommendedName>
</protein>
<name>A0A0F9MPB1_9ZZZZ</name>
<proteinExistence type="predicted"/>
<gene>
    <name evidence="1" type="ORF">LCGC14_1049580</name>
</gene>
<accession>A0A0F9MPB1</accession>
<dbReference type="InterPro" id="IPR011050">
    <property type="entry name" value="Pectin_lyase_fold/virulence"/>
</dbReference>
<comment type="caution">
    <text evidence="1">The sequence shown here is derived from an EMBL/GenBank/DDBJ whole genome shotgun (WGS) entry which is preliminary data.</text>
</comment>
<evidence type="ECO:0000313" key="1">
    <source>
        <dbReference type="EMBL" id="KKN09145.1"/>
    </source>
</evidence>